<feature type="transmembrane region" description="Helical" evidence="1">
    <location>
        <begin position="28"/>
        <end position="50"/>
    </location>
</feature>
<evidence type="ECO:0000313" key="2">
    <source>
        <dbReference type="EMBL" id="PAX57167.1"/>
    </source>
</evidence>
<keyword evidence="1" id="KW-1133">Transmembrane helix</keyword>
<dbReference type="EMBL" id="NTFS01000073">
    <property type="protein sequence ID" value="PAX57167.1"/>
    <property type="molecule type" value="Genomic_DNA"/>
</dbReference>
<keyword evidence="1" id="KW-0812">Transmembrane</keyword>
<dbReference type="AlphaFoldDB" id="A0A2A2TKQ7"/>
<sequence>MGNLEQEKVIIHTDKVVPMKNKPDLYQFTARFGCGFIFGLFAGTSCYFVFGATTMAGLFWGWVIFSVMFGLLSVIFGDRFWTKIYRWFL</sequence>
<gene>
    <name evidence="2" type="ORF">CK510_09170</name>
</gene>
<keyword evidence="1" id="KW-0472">Membrane</keyword>
<name>A0A2A2TKQ7_9CYAN</name>
<feature type="transmembrane region" description="Helical" evidence="1">
    <location>
        <begin position="56"/>
        <end position="76"/>
    </location>
</feature>
<reference evidence="2 3" key="1">
    <citation type="submission" date="2017-08" db="EMBL/GenBank/DDBJ databases">
        <title>Draft genome sequence of filamentous cyanobacterium Calothrix elsteri CCALA 953.</title>
        <authorList>
            <person name="Gagunashvili A.N."/>
            <person name="Elster J."/>
            <person name="Andresson O.S."/>
        </authorList>
    </citation>
    <scope>NUCLEOTIDE SEQUENCE [LARGE SCALE GENOMIC DNA]</scope>
    <source>
        <strain evidence="2 3">CCALA 953</strain>
    </source>
</reference>
<organism evidence="2 3">
    <name type="scientific">Brunnivagina elsteri CCALA 953</name>
    <dbReference type="NCBI Taxonomy" id="987040"/>
    <lineage>
        <taxon>Bacteria</taxon>
        <taxon>Bacillati</taxon>
        <taxon>Cyanobacteriota</taxon>
        <taxon>Cyanophyceae</taxon>
        <taxon>Nostocales</taxon>
        <taxon>Calotrichaceae</taxon>
        <taxon>Brunnivagina</taxon>
    </lineage>
</organism>
<evidence type="ECO:0000256" key="1">
    <source>
        <dbReference type="SAM" id="Phobius"/>
    </source>
</evidence>
<evidence type="ECO:0000313" key="3">
    <source>
        <dbReference type="Proteomes" id="UP000218238"/>
    </source>
</evidence>
<protein>
    <submittedName>
        <fullName evidence="2">Uncharacterized protein</fullName>
    </submittedName>
</protein>
<proteinExistence type="predicted"/>
<comment type="caution">
    <text evidence="2">The sequence shown here is derived from an EMBL/GenBank/DDBJ whole genome shotgun (WGS) entry which is preliminary data.</text>
</comment>
<dbReference type="Proteomes" id="UP000218238">
    <property type="component" value="Unassembled WGS sequence"/>
</dbReference>
<accession>A0A2A2TKQ7</accession>
<keyword evidence="3" id="KW-1185">Reference proteome</keyword>